<dbReference type="InterPro" id="IPR003959">
    <property type="entry name" value="ATPase_AAA_core"/>
</dbReference>
<evidence type="ECO:0000313" key="2">
    <source>
        <dbReference type="EMBL" id="BFH72990.1"/>
    </source>
</evidence>
<name>A0AAT9GQD9_9CREN</name>
<dbReference type="GO" id="GO:0005524">
    <property type="term" value="F:ATP binding"/>
    <property type="evidence" value="ECO:0007669"/>
    <property type="project" value="InterPro"/>
</dbReference>
<evidence type="ECO:0000259" key="1">
    <source>
        <dbReference type="Pfam" id="PF13304"/>
    </source>
</evidence>
<dbReference type="EMBL" id="AP031322">
    <property type="protein sequence ID" value="BFH72990.1"/>
    <property type="molecule type" value="Genomic_DNA"/>
</dbReference>
<dbReference type="AlphaFoldDB" id="A0AAT9GQD9"/>
<protein>
    <recommendedName>
        <fullName evidence="1">ATPase AAA-type core domain-containing protein</fullName>
    </recommendedName>
</protein>
<dbReference type="KEGG" id="sjv:SJAV_09340"/>
<dbReference type="Pfam" id="PF13304">
    <property type="entry name" value="AAA_21"/>
    <property type="match status" value="1"/>
</dbReference>
<reference evidence="2" key="1">
    <citation type="submission" date="2024-03" db="EMBL/GenBank/DDBJ databases">
        <title>Complete genome sequence of Sulfurisphaera javensis strain KD-1.</title>
        <authorList>
            <person name="Sakai H."/>
            <person name="Nur N."/>
            <person name="Suwanto A."/>
            <person name="Kurosawa N."/>
        </authorList>
    </citation>
    <scope>NUCLEOTIDE SEQUENCE</scope>
    <source>
        <strain evidence="2">KD-1</strain>
    </source>
</reference>
<dbReference type="GO" id="GO:0016887">
    <property type="term" value="F:ATP hydrolysis activity"/>
    <property type="evidence" value="ECO:0007669"/>
    <property type="project" value="InterPro"/>
</dbReference>
<feature type="domain" description="ATPase AAA-type core" evidence="1">
    <location>
        <begin position="271"/>
        <end position="318"/>
    </location>
</feature>
<sequence>MFYIYQKHDNKLFLKLYQTLSSRMSKKSNESITYVYSQYVDIQNITEKIKKAIMDSITEELRKLAYIDDNYKVELNGNPISSLIKINVELTEKEVEIYSSQNVKIVAKLKENKLYSYFMIKIRKIETIEDVLNKELLNLVAKDEKLLMSILNRIEVKPALANFIDVNKVLSDVYLVFSTQSEIASVLFVPYGRQVLQSEPNYFLYKAFKEYYYEGVRNASDKYVTSIVRSLTELDVGLNEKEVYFRLDGEVLNVAQVSAIVSEISSLLMPLQTLSKPALVLVEEPESQLHPAYQVALALVLLSLTDEYKFVITTHSDIIPLIIGEVIRAKPSKEQIEELLSSVGVSLPADVIEKVEEVIKNAKVKVYYVKDGSVNEADVNEMYRAIPGITEEVMNKILEWELKLP</sequence>
<accession>A0AAT9GQD9</accession>
<organism evidence="2">
    <name type="scientific">Sulfurisphaera javensis</name>
    <dbReference type="NCBI Taxonomy" id="2049879"/>
    <lineage>
        <taxon>Archaea</taxon>
        <taxon>Thermoproteota</taxon>
        <taxon>Thermoprotei</taxon>
        <taxon>Sulfolobales</taxon>
        <taxon>Sulfolobaceae</taxon>
        <taxon>Sulfurisphaera</taxon>
    </lineage>
</organism>
<dbReference type="InterPro" id="IPR027417">
    <property type="entry name" value="P-loop_NTPase"/>
</dbReference>
<dbReference type="SUPFAM" id="SSF52540">
    <property type="entry name" value="P-loop containing nucleoside triphosphate hydrolases"/>
    <property type="match status" value="1"/>
</dbReference>
<gene>
    <name evidence="2" type="ORF">SJAV_09340</name>
</gene>
<proteinExistence type="predicted"/>